<dbReference type="STRING" id="589382.SAMN04489721_0698"/>
<keyword evidence="2 5" id="KW-0378">Hydrolase</keyword>
<dbReference type="Proteomes" id="UP000199482">
    <property type="component" value="Chromosome I"/>
</dbReference>
<comment type="similarity">
    <text evidence="1">Belongs to the glycosyl hydrolase 39 family.</text>
</comment>
<dbReference type="OrthoDB" id="9776971at2"/>
<accession>A0A1H1P2M1</accession>
<protein>
    <submittedName>
        <fullName evidence="5">Glycosyl hydrolases family 39</fullName>
    </submittedName>
</protein>
<evidence type="ECO:0000313" key="5">
    <source>
        <dbReference type="EMBL" id="SDS05265.1"/>
    </source>
</evidence>
<dbReference type="InterPro" id="IPR049166">
    <property type="entry name" value="GH39_cat"/>
</dbReference>
<dbReference type="InterPro" id="IPR017853">
    <property type="entry name" value="GH"/>
</dbReference>
<gene>
    <name evidence="5" type="ORF">SAMN04489721_0698</name>
</gene>
<evidence type="ECO:0000256" key="2">
    <source>
        <dbReference type="ARBA" id="ARBA00022801"/>
    </source>
</evidence>
<dbReference type="GO" id="GO:0016798">
    <property type="term" value="F:hydrolase activity, acting on glycosyl bonds"/>
    <property type="evidence" value="ECO:0007669"/>
    <property type="project" value="UniProtKB-KW"/>
</dbReference>
<feature type="domain" description="Glycosyl hydrolases family 39 N-terminal catalytic" evidence="4">
    <location>
        <begin position="123"/>
        <end position="228"/>
    </location>
</feature>
<dbReference type="SUPFAM" id="SSF51445">
    <property type="entry name" value="(Trans)glycosidases"/>
    <property type="match status" value="1"/>
</dbReference>
<name>A0A1H1P2M1_9MICO</name>
<evidence type="ECO:0000259" key="4">
    <source>
        <dbReference type="Pfam" id="PF01229"/>
    </source>
</evidence>
<dbReference type="AlphaFoldDB" id="A0A1H1P2M1"/>
<organism evidence="5 6">
    <name type="scientific">Agromyces flavus</name>
    <dbReference type="NCBI Taxonomy" id="589382"/>
    <lineage>
        <taxon>Bacteria</taxon>
        <taxon>Bacillati</taxon>
        <taxon>Actinomycetota</taxon>
        <taxon>Actinomycetes</taxon>
        <taxon>Micrococcales</taxon>
        <taxon>Microbacteriaceae</taxon>
        <taxon>Agromyces</taxon>
    </lineage>
</organism>
<evidence type="ECO:0000256" key="3">
    <source>
        <dbReference type="ARBA" id="ARBA00023295"/>
    </source>
</evidence>
<dbReference type="Pfam" id="PF01229">
    <property type="entry name" value="Glyco_hydro_39"/>
    <property type="match status" value="1"/>
</dbReference>
<evidence type="ECO:0000313" key="6">
    <source>
        <dbReference type="Proteomes" id="UP000199482"/>
    </source>
</evidence>
<dbReference type="EMBL" id="LT629755">
    <property type="protein sequence ID" value="SDS05265.1"/>
    <property type="molecule type" value="Genomic_DNA"/>
</dbReference>
<evidence type="ECO:0000256" key="1">
    <source>
        <dbReference type="ARBA" id="ARBA00008875"/>
    </source>
</evidence>
<keyword evidence="3" id="KW-0326">Glycosidase</keyword>
<proteinExistence type="inferred from homology"/>
<dbReference type="Gene3D" id="3.20.20.80">
    <property type="entry name" value="Glycosidases"/>
    <property type="match status" value="1"/>
</dbReference>
<reference evidence="6" key="1">
    <citation type="submission" date="2016-10" db="EMBL/GenBank/DDBJ databases">
        <authorList>
            <person name="Varghese N."/>
            <person name="Submissions S."/>
        </authorList>
    </citation>
    <scope>NUCLEOTIDE SEQUENCE [LARGE SCALE GENOMIC DNA]</scope>
    <source>
        <strain evidence="6">CPCC 202695</strain>
    </source>
</reference>
<sequence length="483" mass="53068">MQKSKQEMRVLEVDASDVRAWKSHKGAAGIPGSAPGHPGYPDMTPLWRDAGVTLVRSYDWVSRLDTRNNPASLFPDWDADPADPASYNFAATDAWVEAVHSVGADVLFTFASSIPQNKLPALDLAKYGIVVEHVVRHYAEGWADGPVKTIRMFEFGDQPDLGPLHFVGRPEEFFDMYAEFCAAVKRVDDTLIVGGPSLAFPLNADADYREGFLSFVHERELPLDFFSFLWFTDATRDPMDFRFLATELRALLDASGFPDTKLMLSYWNYLGIPANDAPAAEKAAFQAASMIYLQDAPVDYAIFFRADSGKDPHYGFVDPAGVHGRDGSPDERAVAFSLIGRAMTGERLGVSGGDQTGFAALAGRDGDVVRILVSNFEAPESALARRESDEFVFRIPIGSERIELGLRLPPQRDVLASTGVESARIALVDLPWSGCDVSITEQSLHGPRGEARHEHVSESGSLDLDVEIEPQSVLLIELSLQER</sequence>